<dbReference type="Pfam" id="PF13466">
    <property type="entry name" value="STAS_2"/>
    <property type="match status" value="1"/>
</dbReference>
<proteinExistence type="predicted"/>
<dbReference type="EMBL" id="ACEO02000001">
    <property type="protein sequence ID" value="EFC53309.1"/>
    <property type="molecule type" value="Genomic_DNA"/>
</dbReference>
<protein>
    <recommendedName>
        <fullName evidence="1">MlaB-like STAS domain-containing protein</fullName>
    </recommendedName>
</protein>
<dbReference type="AlphaFoldDB" id="A0A9W5IT92"/>
<name>A0A9W5IT92_NEISU</name>
<feature type="domain" description="MlaB-like STAS" evidence="1">
    <location>
        <begin position="50"/>
        <end position="98"/>
    </location>
</feature>
<gene>
    <name evidence="2" type="ORF">NEISUBOT_03311</name>
</gene>
<dbReference type="Proteomes" id="UP000004621">
    <property type="component" value="Unassembled WGS sequence"/>
</dbReference>
<dbReference type="InterPro" id="IPR036513">
    <property type="entry name" value="STAS_dom_sf"/>
</dbReference>
<dbReference type="InterPro" id="IPR058548">
    <property type="entry name" value="MlaB-like_STAS"/>
</dbReference>
<evidence type="ECO:0000313" key="2">
    <source>
        <dbReference type="EMBL" id="EFC53309.1"/>
    </source>
</evidence>
<organism evidence="2 3">
    <name type="scientific">Neisseria subflava NJ9703</name>
    <dbReference type="NCBI Taxonomy" id="546268"/>
    <lineage>
        <taxon>Bacteria</taxon>
        <taxon>Pseudomonadati</taxon>
        <taxon>Pseudomonadota</taxon>
        <taxon>Betaproteobacteria</taxon>
        <taxon>Neisseriales</taxon>
        <taxon>Neisseriaceae</taxon>
        <taxon>Neisseria</taxon>
    </lineage>
</organism>
<sequence>MFRRHGALHHKDTMQTEIRNGTLYISGDVTVKTLTASAFARYEQQCRLKETDSIDFSQVGKADSACVSLLLNALRRTDKKPTIQNIPDSVRALAELYEIKDWLQS</sequence>
<reference evidence="2 3" key="1">
    <citation type="submission" date="2010-01" db="EMBL/GenBank/DDBJ databases">
        <authorList>
            <person name="Weinstock G."/>
            <person name="Sodergren E."/>
            <person name="Clifton S."/>
            <person name="Fulton L."/>
            <person name="Fulton B."/>
            <person name="Courtney L."/>
            <person name="Fronick C."/>
            <person name="Harrison M."/>
            <person name="Strong C."/>
            <person name="Farmer C."/>
            <person name="Delahaunty K."/>
            <person name="Markovic C."/>
            <person name="Hall O."/>
            <person name="Minx P."/>
            <person name="Tomlinson C."/>
            <person name="Mitreva M."/>
            <person name="Nelson J."/>
            <person name="Hou S."/>
            <person name="Wollam A."/>
            <person name="Pepin K.H."/>
            <person name="Johnson M."/>
            <person name="Bhonagiri V."/>
            <person name="Nash W.E."/>
            <person name="Warren W."/>
            <person name="Chinwalla A."/>
            <person name="Mardis E.R."/>
            <person name="Wilson R.K."/>
        </authorList>
    </citation>
    <scope>NUCLEOTIDE SEQUENCE [LARGE SCALE GENOMIC DNA]</scope>
    <source>
        <strain evidence="2 3">NJ9703</strain>
    </source>
</reference>
<dbReference type="SUPFAM" id="SSF52091">
    <property type="entry name" value="SpoIIaa-like"/>
    <property type="match status" value="1"/>
</dbReference>
<evidence type="ECO:0000259" key="1">
    <source>
        <dbReference type="Pfam" id="PF13466"/>
    </source>
</evidence>
<accession>A0A9W5IT92</accession>
<comment type="caution">
    <text evidence="2">The sequence shown here is derived from an EMBL/GenBank/DDBJ whole genome shotgun (WGS) entry which is preliminary data.</text>
</comment>
<evidence type="ECO:0000313" key="3">
    <source>
        <dbReference type="Proteomes" id="UP000004621"/>
    </source>
</evidence>